<dbReference type="InterPro" id="IPR006580">
    <property type="entry name" value="Znf_TTF"/>
</dbReference>
<dbReference type="SMART" id="SM00597">
    <property type="entry name" value="ZnF_TTF"/>
    <property type="match status" value="1"/>
</dbReference>
<accession>A0AAE1MF30</accession>
<dbReference type="PANTHER" id="PTHR45749">
    <property type="match status" value="1"/>
</dbReference>
<reference evidence="3" key="1">
    <citation type="submission" date="2023-10" db="EMBL/GenBank/DDBJ databases">
        <title>Chromosome-level genome of the transformable northern wattle, Acacia crassicarpa.</title>
        <authorList>
            <person name="Massaro I."/>
            <person name="Sinha N.R."/>
            <person name="Poethig S."/>
            <person name="Leichty A.R."/>
        </authorList>
    </citation>
    <scope>NUCLEOTIDE SEQUENCE</scope>
    <source>
        <strain evidence="3">Acra3RX</strain>
        <tissue evidence="3">Leaf</tissue>
    </source>
</reference>
<evidence type="ECO:0000259" key="2">
    <source>
        <dbReference type="SMART" id="SM00597"/>
    </source>
</evidence>
<proteinExistence type="predicted"/>
<name>A0AAE1MF30_9FABA</name>
<feature type="region of interest" description="Disordered" evidence="1">
    <location>
        <begin position="1"/>
        <end position="29"/>
    </location>
</feature>
<keyword evidence="4" id="KW-1185">Reference proteome</keyword>
<feature type="domain" description="TTF-type" evidence="2">
    <location>
        <begin position="103"/>
        <end position="194"/>
    </location>
</feature>
<evidence type="ECO:0000313" key="4">
    <source>
        <dbReference type="Proteomes" id="UP001293593"/>
    </source>
</evidence>
<dbReference type="AlphaFoldDB" id="A0AAE1MF30"/>
<dbReference type="Proteomes" id="UP001293593">
    <property type="component" value="Unassembled WGS sequence"/>
</dbReference>
<protein>
    <recommendedName>
        <fullName evidence="2">TTF-type domain-containing protein</fullName>
    </recommendedName>
</protein>
<dbReference type="EMBL" id="JAWXYG010000011">
    <property type="protein sequence ID" value="KAK4259898.1"/>
    <property type="molecule type" value="Genomic_DNA"/>
</dbReference>
<organism evidence="3 4">
    <name type="scientific">Acacia crassicarpa</name>
    <name type="common">northern wattle</name>
    <dbReference type="NCBI Taxonomy" id="499986"/>
    <lineage>
        <taxon>Eukaryota</taxon>
        <taxon>Viridiplantae</taxon>
        <taxon>Streptophyta</taxon>
        <taxon>Embryophyta</taxon>
        <taxon>Tracheophyta</taxon>
        <taxon>Spermatophyta</taxon>
        <taxon>Magnoliopsida</taxon>
        <taxon>eudicotyledons</taxon>
        <taxon>Gunneridae</taxon>
        <taxon>Pentapetalae</taxon>
        <taxon>rosids</taxon>
        <taxon>fabids</taxon>
        <taxon>Fabales</taxon>
        <taxon>Fabaceae</taxon>
        <taxon>Caesalpinioideae</taxon>
        <taxon>mimosoid clade</taxon>
        <taxon>Acacieae</taxon>
        <taxon>Acacia</taxon>
    </lineage>
</organism>
<dbReference type="PANTHER" id="PTHR45749:SF36">
    <property type="entry name" value="ZINC FINGER MYM-TYPE PROTEIN 1-LIKE"/>
    <property type="match status" value="1"/>
</dbReference>
<evidence type="ECO:0000256" key="1">
    <source>
        <dbReference type="SAM" id="MobiDB-lite"/>
    </source>
</evidence>
<comment type="caution">
    <text evidence="3">The sequence shown here is derived from an EMBL/GenBank/DDBJ whole genome shotgun (WGS) entry which is preliminary data.</text>
</comment>
<gene>
    <name evidence="3" type="ORF">QN277_006186</name>
</gene>
<evidence type="ECO:0000313" key="3">
    <source>
        <dbReference type="EMBL" id="KAK4259898.1"/>
    </source>
</evidence>
<sequence length="204" mass="23427">MERYIGSFFTKSSGSRTKRSRSESSSIDLFQDKQNECATPLSQNKPTVEDSPDLYVPDPGKRLPIMTFAKSAQEREMIRRIYLTNGPCQPKLDNFPQSLIGNKMRRFNPQWYNEFGIWLEYSESKDAIFCLHCYLFSCEHGDGRGGRDSFVGKGFRNWKDKQRLLKHIGKVGSIHKLCFSAAKDLMNQNQHIDIVMSGISNKAK</sequence>